<sequence>MARQPGFTLVEIMVAVAIVAIAFIPILGLITTDYTLATKTVNQSKGGALVSKLIEEVKHVPFATYQKECPELLQEKPLPIPEKYYPETSASLLALKQAADREYWLEATMQGAKNEAGQLVEIYFQAEIRWRDRGGRETTTQEERRLRAAALIFNPETKF</sequence>
<protein>
    <recommendedName>
        <fullName evidence="4">Prepilin-type N-terminal cleavage/methylation domain-containing protein</fullName>
    </recommendedName>
</protein>
<dbReference type="Proteomes" id="UP000252355">
    <property type="component" value="Unassembled WGS sequence"/>
</dbReference>
<keyword evidence="1" id="KW-0812">Transmembrane</keyword>
<evidence type="ECO:0000313" key="2">
    <source>
        <dbReference type="EMBL" id="RCK79035.1"/>
    </source>
</evidence>
<feature type="transmembrane region" description="Helical" evidence="1">
    <location>
        <begin position="12"/>
        <end position="30"/>
    </location>
</feature>
<dbReference type="Pfam" id="PF07963">
    <property type="entry name" value="N_methyl"/>
    <property type="match status" value="1"/>
</dbReference>
<accession>A0A367ZLQ1</accession>
<name>A0A367ZLQ1_9BACT</name>
<reference evidence="2 3" key="1">
    <citation type="submission" date="2018-05" db="EMBL/GenBank/DDBJ databases">
        <title>A metagenomic window into the 2 km-deep terrestrial subsurface aquifer revealed taxonomically and functionally diverse microbial community comprising novel uncultured bacterial lineages.</title>
        <authorList>
            <person name="Kadnikov V.V."/>
            <person name="Mardanov A.V."/>
            <person name="Beletsky A.V."/>
            <person name="Banks D."/>
            <person name="Pimenov N.V."/>
            <person name="Frank Y.A."/>
            <person name="Karnachuk O.V."/>
            <person name="Ravin N.V."/>
        </authorList>
    </citation>
    <scope>NUCLEOTIDE SEQUENCE [LARGE SCALE GENOMIC DNA]</scope>
    <source>
        <strain evidence="2">BY5</strain>
    </source>
</reference>
<evidence type="ECO:0008006" key="4">
    <source>
        <dbReference type="Google" id="ProtNLM"/>
    </source>
</evidence>
<keyword evidence="1" id="KW-0472">Membrane</keyword>
<dbReference type="NCBIfam" id="TIGR02532">
    <property type="entry name" value="IV_pilin_GFxxxE"/>
    <property type="match status" value="1"/>
</dbReference>
<organism evidence="2 3">
    <name type="scientific">Candidatus Ozemobacter sibiricus</name>
    <dbReference type="NCBI Taxonomy" id="2268124"/>
    <lineage>
        <taxon>Bacteria</taxon>
        <taxon>Candidatus Ozemobacteria</taxon>
        <taxon>Candidatus Ozemobacterales</taxon>
        <taxon>Candidatus Ozemobacteraceae</taxon>
        <taxon>Candidatus Ozemobacter</taxon>
    </lineage>
</organism>
<dbReference type="EMBL" id="QOQW01000016">
    <property type="protein sequence ID" value="RCK79035.1"/>
    <property type="molecule type" value="Genomic_DNA"/>
</dbReference>
<dbReference type="AlphaFoldDB" id="A0A367ZLQ1"/>
<keyword evidence="1" id="KW-1133">Transmembrane helix</keyword>
<proteinExistence type="predicted"/>
<dbReference type="InterPro" id="IPR012902">
    <property type="entry name" value="N_methyl_site"/>
</dbReference>
<evidence type="ECO:0000256" key="1">
    <source>
        <dbReference type="SAM" id="Phobius"/>
    </source>
</evidence>
<comment type="caution">
    <text evidence="2">The sequence shown here is derived from an EMBL/GenBank/DDBJ whole genome shotgun (WGS) entry which is preliminary data.</text>
</comment>
<gene>
    <name evidence="2" type="ORF">OZSIB_0377</name>
</gene>
<evidence type="ECO:0000313" key="3">
    <source>
        <dbReference type="Proteomes" id="UP000252355"/>
    </source>
</evidence>